<feature type="compositionally biased region" description="Basic and acidic residues" evidence="3">
    <location>
        <begin position="67"/>
        <end position="77"/>
    </location>
</feature>
<evidence type="ECO:0000256" key="3">
    <source>
        <dbReference type="SAM" id="MobiDB-lite"/>
    </source>
</evidence>
<dbReference type="AlphaFoldDB" id="A0A8D9AXA5"/>
<dbReference type="EMBL" id="HBUF01595146">
    <property type="protein sequence ID" value="CAG6774547.1"/>
    <property type="molecule type" value="Transcribed_RNA"/>
</dbReference>
<feature type="compositionally biased region" description="Low complexity" evidence="3">
    <location>
        <begin position="188"/>
        <end position="198"/>
    </location>
</feature>
<dbReference type="GO" id="GO:0008270">
    <property type="term" value="F:zinc ion binding"/>
    <property type="evidence" value="ECO:0007669"/>
    <property type="project" value="UniProtKB-KW"/>
</dbReference>
<keyword evidence="1" id="KW-0862">Zinc</keyword>
<feature type="compositionally biased region" description="Polar residues" evidence="3">
    <location>
        <begin position="166"/>
        <end position="175"/>
    </location>
</feature>
<dbReference type="InterPro" id="IPR001878">
    <property type="entry name" value="Znf_CCHC"/>
</dbReference>
<sequence>MSAMDSVTDFRSPPSNIPAPPPPPSSFNAPPPPPSGFNAPPPPPPPSGNGGPPPPPVFGGHIPSMRLKSEISDRKEPPAAIQNMAMTKDKKPFTYTPGGIDLSEIRSPRMQKRIVRNQNAPDTHIPQPDASKPKPVLTPGAQAAMQPQTAFPVFPAGQVPSLPGHGNQNNGSNQIPPQQTLPPPPPQRSSQLLNSPLSEGTPKANLPWLAKSAPQKETPPWVHDNSETQYPHGTQPTQQTDGRNTPTLQQQQQQQQQQQNKKSKKRKITALSPLERSLAEEENNASGKLNAALKKIIESIDKLQNEISDKTKKEIRNHTAELKTLADLIVEESMMECLEPKTITIDEDMDDDVISIKSQENNIICNRCKKELMEENDTAEQIRIAVQEAHTEDSEEVTEKIQNLVKKKWPECAYQKTTLKVGNPLLVSGDDDLLLVLKTPEDTSYITNKFKEKYPGISNILENDDTKDQVQYLENITKTKKGIQSCTRVYLTTGDTAENHLRALRDLELTLVGNERKNIAVVAPDEKVRTQFRKLVEIVMLQAVQCVDIYVPKKESSNVPRDNKFDTIRVNSANKSYAEMLKAVRENINPDELGLQVKSTRKLKDNSLLIVTEKEHMEKLKEEILNKSQIADIEIVQRKTTLIISGMDEVTTKEEILEAVNKKIGRDETGKLSIQSLYSNRSGEQVATIETPKNLAAEILETPNIKIGWSSCRVKEKVSIVRCTNCLRMGHTGRACKSKKTQAARCLKCTQEGHTVKDCNNESYCLTCARSGHRSDSMSCPKYRKLIHQKESEMST</sequence>
<feature type="domain" description="CCHC-type" evidence="4">
    <location>
        <begin position="745"/>
        <end position="759"/>
    </location>
</feature>
<feature type="coiled-coil region" evidence="2">
    <location>
        <begin position="286"/>
        <end position="313"/>
    </location>
</feature>
<name>A0A8D9AXA5_9HEMI</name>
<dbReference type="EMBL" id="HBUF01595144">
    <property type="protein sequence ID" value="CAG6774543.1"/>
    <property type="molecule type" value="Transcribed_RNA"/>
</dbReference>
<feature type="compositionally biased region" description="Pro residues" evidence="3">
    <location>
        <begin position="15"/>
        <end position="57"/>
    </location>
</feature>
<proteinExistence type="predicted"/>
<protein>
    <recommendedName>
        <fullName evidence="4">CCHC-type domain-containing protein</fullName>
    </recommendedName>
</protein>
<organism evidence="5">
    <name type="scientific">Cacopsylla melanoneura</name>
    <dbReference type="NCBI Taxonomy" id="428564"/>
    <lineage>
        <taxon>Eukaryota</taxon>
        <taxon>Metazoa</taxon>
        <taxon>Ecdysozoa</taxon>
        <taxon>Arthropoda</taxon>
        <taxon>Hexapoda</taxon>
        <taxon>Insecta</taxon>
        <taxon>Pterygota</taxon>
        <taxon>Neoptera</taxon>
        <taxon>Paraneoptera</taxon>
        <taxon>Hemiptera</taxon>
        <taxon>Sternorrhyncha</taxon>
        <taxon>Psylloidea</taxon>
        <taxon>Psyllidae</taxon>
        <taxon>Psyllinae</taxon>
        <taxon>Cacopsylla</taxon>
    </lineage>
</organism>
<evidence type="ECO:0000313" key="5">
    <source>
        <dbReference type="EMBL" id="CAG6774543.1"/>
    </source>
</evidence>
<feature type="compositionally biased region" description="Low complexity" evidence="3">
    <location>
        <begin position="249"/>
        <end position="259"/>
    </location>
</feature>
<evidence type="ECO:0000259" key="4">
    <source>
        <dbReference type="PROSITE" id="PS50158"/>
    </source>
</evidence>
<dbReference type="GO" id="GO:0003676">
    <property type="term" value="F:nucleic acid binding"/>
    <property type="evidence" value="ECO:0007669"/>
    <property type="project" value="InterPro"/>
</dbReference>
<keyword evidence="2" id="KW-0175">Coiled coil</keyword>
<dbReference type="InterPro" id="IPR036875">
    <property type="entry name" value="Znf_CCHC_sf"/>
</dbReference>
<feature type="region of interest" description="Disordered" evidence="3">
    <location>
        <begin position="1"/>
        <end position="285"/>
    </location>
</feature>
<accession>A0A8D9AXA5</accession>
<dbReference type="Gene3D" id="4.10.60.10">
    <property type="entry name" value="Zinc finger, CCHC-type"/>
    <property type="match status" value="1"/>
</dbReference>
<dbReference type="EMBL" id="HBUF01595145">
    <property type="protein sequence ID" value="CAG6774545.1"/>
    <property type="molecule type" value="Transcribed_RNA"/>
</dbReference>
<dbReference type="SUPFAM" id="SSF57756">
    <property type="entry name" value="Retrovirus zinc finger-like domains"/>
    <property type="match status" value="1"/>
</dbReference>
<dbReference type="SMART" id="SM00343">
    <property type="entry name" value="ZnF_C2HC"/>
    <property type="match status" value="3"/>
</dbReference>
<reference evidence="5" key="1">
    <citation type="submission" date="2021-05" db="EMBL/GenBank/DDBJ databases">
        <authorList>
            <person name="Alioto T."/>
            <person name="Alioto T."/>
            <person name="Gomez Garrido J."/>
        </authorList>
    </citation>
    <scope>NUCLEOTIDE SEQUENCE</scope>
</reference>
<keyword evidence="1" id="KW-0863">Zinc-finger</keyword>
<evidence type="ECO:0000256" key="2">
    <source>
        <dbReference type="SAM" id="Coils"/>
    </source>
</evidence>
<evidence type="ECO:0000256" key="1">
    <source>
        <dbReference type="PROSITE-ProRule" id="PRU00047"/>
    </source>
</evidence>
<dbReference type="PROSITE" id="PS50158">
    <property type="entry name" value="ZF_CCHC"/>
    <property type="match status" value="1"/>
</dbReference>
<keyword evidence="1" id="KW-0479">Metal-binding</keyword>
<feature type="compositionally biased region" description="Polar residues" evidence="3">
    <location>
        <begin position="227"/>
        <end position="248"/>
    </location>
</feature>